<evidence type="ECO:0000313" key="4">
    <source>
        <dbReference type="EMBL" id="MCA9381721.1"/>
    </source>
</evidence>
<evidence type="ECO:0000259" key="3">
    <source>
        <dbReference type="Pfam" id="PF13290"/>
    </source>
</evidence>
<evidence type="ECO:0000256" key="1">
    <source>
        <dbReference type="ARBA" id="ARBA00016512"/>
    </source>
</evidence>
<reference evidence="4" key="1">
    <citation type="submission" date="2020-04" db="EMBL/GenBank/DDBJ databases">
        <authorList>
            <person name="Zhang T."/>
        </authorList>
    </citation>
    <scope>NUCLEOTIDE SEQUENCE</scope>
    <source>
        <strain evidence="4">HKST-UBA13</strain>
    </source>
</reference>
<dbReference type="Pfam" id="PF13290">
    <property type="entry name" value="CHB_HEX_C_1"/>
    <property type="match status" value="2"/>
</dbReference>
<dbReference type="Gene3D" id="3.30.1920.20">
    <property type="match status" value="2"/>
</dbReference>
<dbReference type="Proteomes" id="UP000775877">
    <property type="component" value="Unassembled WGS sequence"/>
</dbReference>
<dbReference type="Gene3D" id="2.160.20.10">
    <property type="entry name" value="Single-stranded right-handed beta-helix, Pectin lyase-like"/>
    <property type="match status" value="1"/>
</dbReference>
<dbReference type="EMBL" id="JAGQLJ010000168">
    <property type="protein sequence ID" value="MCA9381721.1"/>
    <property type="molecule type" value="Genomic_DNA"/>
</dbReference>
<reference evidence="4" key="2">
    <citation type="journal article" date="2021" name="Microbiome">
        <title>Successional dynamics and alternative stable states in a saline activated sludge microbial community over 9 years.</title>
        <authorList>
            <person name="Wang Y."/>
            <person name="Ye J."/>
            <person name="Ju F."/>
            <person name="Liu L."/>
            <person name="Boyd J.A."/>
            <person name="Deng Y."/>
            <person name="Parks D.H."/>
            <person name="Jiang X."/>
            <person name="Yin X."/>
            <person name="Woodcroft B.J."/>
            <person name="Tyson G.W."/>
            <person name="Hugenholtz P."/>
            <person name="Polz M.F."/>
            <person name="Zhang T."/>
        </authorList>
    </citation>
    <scope>NUCLEOTIDE SEQUENCE</scope>
    <source>
        <strain evidence="4">HKST-UBA13</strain>
    </source>
</reference>
<proteinExistence type="predicted"/>
<protein>
    <recommendedName>
        <fullName evidence="1">Probable pectate lyase C</fullName>
    </recommendedName>
</protein>
<dbReference type="SUPFAM" id="SSF51126">
    <property type="entry name" value="Pectin lyase-like"/>
    <property type="match status" value="1"/>
</dbReference>
<evidence type="ECO:0000313" key="5">
    <source>
        <dbReference type="Proteomes" id="UP000775877"/>
    </source>
</evidence>
<feature type="transmembrane region" description="Helical" evidence="2">
    <location>
        <begin position="12"/>
        <end position="31"/>
    </location>
</feature>
<gene>
    <name evidence="4" type="ORF">KC678_05625</name>
</gene>
<dbReference type="InterPro" id="IPR006626">
    <property type="entry name" value="PbH1"/>
</dbReference>
<comment type="caution">
    <text evidence="4">The sequence shown here is derived from an EMBL/GenBank/DDBJ whole genome shotgun (WGS) entry which is preliminary data.</text>
</comment>
<organism evidence="4 5">
    <name type="scientific">Candidatus Dojkabacteria bacterium</name>
    <dbReference type="NCBI Taxonomy" id="2099670"/>
    <lineage>
        <taxon>Bacteria</taxon>
        <taxon>Candidatus Dojkabacteria</taxon>
    </lineage>
</organism>
<keyword evidence="2" id="KW-1133">Transmembrane helix</keyword>
<dbReference type="SMART" id="SM00710">
    <property type="entry name" value="PbH1"/>
    <property type="match status" value="5"/>
</dbReference>
<accession>A0A955L2W1</accession>
<feature type="domain" description="GH29D-like beta-sandwich" evidence="3">
    <location>
        <begin position="767"/>
        <end position="832"/>
    </location>
</feature>
<evidence type="ECO:0000256" key="2">
    <source>
        <dbReference type="SAM" id="Phobius"/>
    </source>
</evidence>
<dbReference type="InterPro" id="IPR059177">
    <property type="entry name" value="GH29D-like_dom"/>
</dbReference>
<feature type="domain" description="GH29D-like beta-sandwich" evidence="3">
    <location>
        <begin position="678"/>
        <end position="743"/>
    </location>
</feature>
<dbReference type="InterPro" id="IPR018247">
    <property type="entry name" value="EF_Hand_1_Ca_BS"/>
</dbReference>
<dbReference type="InterPro" id="IPR011050">
    <property type="entry name" value="Pectin_lyase_fold/virulence"/>
</dbReference>
<dbReference type="Gene3D" id="2.60.120.260">
    <property type="entry name" value="Galactose-binding domain-like"/>
    <property type="match status" value="1"/>
</dbReference>
<name>A0A955L2W1_9BACT</name>
<sequence>MGYVSNRKIKFNTTIIVLAVGIFFSIYAFFFRAVYNVKTTLAAVDTFYVDNSLGGNCSGNYSIANRTCTGSDGNAYTTIAAAVSAASAGDTINIRQGTYSISSAINISLSSATLTTTIQSYNSEAVTIANSNVGATSFNTASANNLLIKDLKFTGTPYYVISSWSNYSGNVWSATIPYSTTQVRFDTTNGTDAGSIGAVDASNEYYITGSTIYAYSVGDPSTTYTSPGINLADNFAGIAIGNPSGTAGNLITVDHCEFEDFSHVAIKGAFRWHIKNSIFNNNGTDFNDHHIYATGVQTAGNEAIIEHNYFGYTPGAAIHLFSSPAYTIVRYNVMNGLSGSNRAAWGVLLAGANHSIYNNTMYGNDNAITLYKSTSQNNVIKNNILSNNNNDISVDTGGPSYPTNNTVESNYLGSTSKCYGCSDYTGSGGPDLSTLDDAPPNFYSSSPWTQFTYNITSTGNTSLQFFNNCNFSGSSTTGIWYLDDISVVPVGGGAEEVTNGDMEGSFSGGIASGWAVAGGATGAQETSIVHSGSNSQKITLPGGCGARFETWLGSFTAGDYVLTGWAKRETGTATIAYGTSNGNSYSTVGRIGPDFLGTAPFDEVFDLKVDSAEVDIADLVNNGENLGVSNATGFDSTSTDWPLSTTSQNSYGGDWDLGAFVYANTPTTSDNINSNPQNTDVTVTLTCTPDGSLACTNTYYTTDGTDPTIASTQGTSFTLSDEGAYTVKYFSVDELGTEEIIKTASNQVKIFTSPPTTTDNVPSEIQSSSVTVTLSCSGANSLSCANTYYTTDGTDPTLGSKQGDRFTLTGEGTYTVKYFSVDELGNQESIKTAANQLVINKSSGGSSNTTTVNNIVCGKIDIGGKTNFLDVADFANFAKKYGKTCTDISANFTGCGNLDTDGNGKINLVDFASFSYRFGKSCI</sequence>
<keyword evidence="2" id="KW-0472">Membrane</keyword>
<keyword evidence="2" id="KW-0812">Transmembrane</keyword>
<dbReference type="AlphaFoldDB" id="A0A955L2W1"/>
<dbReference type="PROSITE" id="PS00018">
    <property type="entry name" value="EF_HAND_1"/>
    <property type="match status" value="1"/>
</dbReference>
<dbReference type="InterPro" id="IPR012334">
    <property type="entry name" value="Pectin_lyas_fold"/>
</dbReference>